<comment type="similarity">
    <text evidence="9">Belongs to the small GTPase superfamily. RasD family.</text>
</comment>
<dbReference type="KEGG" id="dpte:113790860"/>
<evidence type="ECO:0000256" key="1">
    <source>
        <dbReference type="ARBA" id="ARBA00004193"/>
    </source>
</evidence>
<evidence type="ECO:0000256" key="4">
    <source>
        <dbReference type="ARBA" id="ARBA00022741"/>
    </source>
</evidence>
<dbReference type="PROSITE" id="PS51420">
    <property type="entry name" value="RHO"/>
    <property type="match status" value="1"/>
</dbReference>
<evidence type="ECO:0000313" key="11">
    <source>
        <dbReference type="Proteomes" id="UP000515146"/>
    </source>
</evidence>
<dbReference type="SUPFAM" id="SSF52540">
    <property type="entry name" value="P-loop containing nucleoside triphosphate hydrolases"/>
    <property type="match status" value="1"/>
</dbReference>
<comment type="subcellular location">
    <subcellularLocation>
        <location evidence="1">Cell membrane</location>
        <topology evidence="1">Lipid-anchor</topology>
    </subcellularLocation>
</comment>
<keyword evidence="4" id="KW-0547">Nucleotide-binding</keyword>
<dbReference type="InterPro" id="IPR001806">
    <property type="entry name" value="Small_GTPase"/>
</dbReference>
<evidence type="ECO:0000256" key="3">
    <source>
        <dbReference type="ARBA" id="ARBA00022481"/>
    </source>
</evidence>
<dbReference type="InterPro" id="IPR052236">
    <property type="entry name" value="Small_GTPase_RasD"/>
</dbReference>
<protein>
    <submittedName>
        <fullName evidence="12">GTP-binding protein Di-Ras2-like</fullName>
    </submittedName>
</protein>
<reference evidence="12" key="1">
    <citation type="submission" date="2025-08" db="UniProtKB">
        <authorList>
            <consortium name="RefSeq"/>
        </authorList>
    </citation>
    <scope>IDENTIFICATION</scope>
    <source>
        <strain evidence="12">Airmid</strain>
    </source>
</reference>
<evidence type="ECO:0000256" key="2">
    <source>
        <dbReference type="ARBA" id="ARBA00022475"/>
    </source>
</evidence>
<dbReference type="PRINTS" id="PR00449">
    <property type="entry name" value="RASTRNSFRMNG"/>
</dbReference>
<dbReference type="NCBIfam" id="TIGR00231">
    <property type="entry name" value="small_GTP"/>
    <property type="match status" value="1"/>
</dbReference>
<dbReference type="SMART" id="SM00173">
    <property type="entry name" value="RAS"/>
    <property type="match status" value="1"/>
</dbReference>
<evidence type="ECO:0000256" key="10">
    <source>
        <dbReference type="SAM" id="MobiDB-lite"/>
    </source>
</evidence>
<organism evidence="11 12">
    <name type="scientific">Dermatophagoides pteronyssinus</name>
    <name type="common">European house dust mite</name>
    <dbReference type="NCBI Taxonomy" id="6956"/>
    <lineage>
        <taxon>Eukaryota</taxon>
        <taxon>Metazoa</taxon>
        <taxon>Ecdysozoa</taxon>
        <taxon>Arthropoda</taxon>
        <taxon>Chelicerata</taxon>
        <taxon>Arachnida</taxon>
        <taxon>Acari</taxon>
        <taxon>Acariformes</taxon>
        <taxon>Sarcoptiformes</taxon>
        <taxon>Astigmata</taxon>
        <taxon>Psoroptidia</taxon>
        <taxon>Analgoidea</taxon>
        <taxon>Pyroglyphidae</taxon>
        <taxon>Dermatophagoidinae</taxon>
        <taxon>Dermatophagoides</taxon>
    </lineage>
</organism>
<evidence type="ECO:0000313" key="12">
    <source>
        <dbReference type="RefSeq" id="XP_027196366.1"/>
    </source>
</evidence>
<dbReference type="OMA" id="SEWVYCE"/>
<dbReference type="PROSITE" id="PS51421">
    <property type="entry name" value="RAS"/>
    <property type="match status" value="1"/>
</dbReference>
<evidence type="ECO:0000256" key="6">
    <source>
        <dbReference type="ARBA" id="ARBA00023136"/>
    </source>
</evidence>
<keyword evidence="7" id="KW-0449">Lipoprotein</keyword>
<dbReference type="Gene3D" id="3.40.50.300">
    <property type="entry name" value="P-loop containing nucleotide triphosphate hydrolases"/>
    <property type="match status" value="1"/>
</dbReference>
<feature type="region of interest" description="Disordered" evidence="10">
    <location>
        <begin position="208"/>
        <end position="293"/>
    </location>
</feature>
<proteinExistence type="inferred from homology"/>
<dbReference type="RefSeq" id="XP_027196366.1">
    <property type="nucleotide sequence ID" value="XM_027340565.1"/>
</dbReference>
<dbReference type="AlphaFoldDB" id="A0A6P6XU56"/>
<dbReference type="SMART" id="SM00174">
    <property type="entry name" value="RHO"/>
    <property type="match status" value="1"/>
</dbReference>
<feature type="compositionally biased region" description="Basic residues" evidence="10">
    <location>
        <begin position="268"/>
        <end position="282"/>
    </location>
</feature>
<feature type="compositionally biased region" description="Low complexity" evidence="10">
    <location>
        <begin position="233"/>
        <end position="264"/>
    </location>
</feature>
<evidence type="ECO:0000256" key="7">
    <source>
        <dbReference type="ARBA" id="ARBA00023288"/>
    </source>
</evidence>
<dbReference type="GO" id="GO:0005886">
    <property type="term" value="C:plasma membrane"/>
    <property type="evidence" value="ECO:0007669"/>
    <property type="project" value="UniProtKB-SubCell"/>
</dbReference>
<dbReference type="OrthoDB" id="265044at2759"/>
<feature type="compositionally biased region" description="Polar residues" evidence="10">
    <location>
        <begin position="210"/>
        <end position="232"/>
    </location>
</feature>
<dbReference type="PANTHER" id="PTHR46149:SF7">
    <property type="entry name" value="GTP-BINDING PROTEIN DI-RAS2"/>
    <property type="match status" value="1"/>
</dbReference>
<dbReference type="PANTHER" id="PTHR46149">
    <property type="entry name" value="MIP08469P"/>
    <property type="match status" value="1"/>
</dbReference>
<dbReference type="Proteomes" id="UP000515146">
    <property type="component" value="Unplaced"/>
</dbReference>
<dbReference type="GO" id="GO:0005525">
    <property type="term" value="F:GTP binding"/>
    <property type="evidence" value="ECO:0007669"/>
    <property type="project" value="UniProtKB-KW"/>
</dbReference>
<sequence>MSPMATDQESYHLRLVTLGATNTGKSSILKRFLFNTFNEKHRPTIEDLFTKDFSFGTVYLKVDFLDTEGSMQFPAMRRLSIANANAFLLVYSIDSEISFDIIKQCFEEIKEIRSDFQEVPIVFVGNKQDLDSEHKRCVQKEDVAEWIFCELPKLRAKLMECSAKNSQNIKEIFITLQQLARIPMPDAEGLKRRSSAQARVDSKRKFAGTNLLSPSHANNDNNNIMNTKCNSMNTTPNPTAPNTPCRTINSTIASSSSSSSIRPPSSKPRSRSLIRRTSKKVKNKEDADDCTVQ</sequence>
<accession>A0A6P6XU56</accession>
<dbReference type="InParanoid" id="A0A6P6XU56"/>
<evidence type="ECO:0000256" key="8">
    <source>
        <dbReference type="ARBA" id="ARBA00023289"/>
    </source>
</evidence>
<keyword evidence="6" id="KW-0472">Membrane</keyword>
<keyword evidence="8" id="KW-0636">Prenylation</keyword>
<dbReference type="FunFam" id="3.40.50.300:FF:000475">
    <property type="entry name" value="GTP-binding protein Rhes"/>
    <property type="match status" value="1"/>
</dbReference>
<keyword evidence="11" id="KW-1185">Reference proteome</keyword>
<name>A0A6P6XU56_DERPT</name>
<keyword evidence="2" id="KW-1003">Cell membrane</keyword>
<evidence type="ECO:0000256" key="5">
    <source>
        <dbReference type="ARBA" id="ARBA00023134"/>
    </source>
</evidence>
<gene>
    <name evidence="12" type="primary">LOC113790860</name>
</gene>
<dbReference type="InterPro" id="IPR005225">
    <property type="entry name" value="Small_GTP-bd"/>
</dbReference>
<dbReference type="SMART" id="SM00175">
    <property type="entry name" value="RAB"/>
    <property type="match status" value="1"/>
</dbReference>
<keyword evidence="3" id="KW-0488">Methylation</keyword>
<dbReference type="PROSITE" id="PS51419">
    <property type="entry name" value="RAB"/>
    <property type="match status" value="1"/>
</dbReference>
<dbReference type="GO" id="GO:0003924">
    <property type="term" value="F:GTPase activity"/>
    <property type="evidence" value="ECO:0007669"/>
    <property type="project" value="InterPro"/>
</dbReference>
<dbReference type="InterPro" id="IPR027417">
    <property type="entry name" value="P-loop_NTPase"/>
</dbReference>
<keyword evidence="5" id="KW-0342">GTP-binding</keyword>
<dbReference type="FunCoup" id="A0A6P6XU56">
    <property type="interactions" value="55"/>
</dbReference>
<evidence type="ECO:0000256" key="9">
    <source>
        <dbReference type="ARBA" id="ARBA00038061"/>
    </source>
</evidence>
<dbReference type="Pfam" id="PF00071">
    <property type="entry name" value="Ras"/>
    <property type="match status" value="1"/>
</dbReference>